<keyword evidence="1" id="KW-0863">Zinc-finger</keyword>
<sequence>MADEKVEKTEKPVSRVISEEEEIGEKQVTKISPYELRSSDTPALCRGCNCGTLKQIEIQKENERVHQFLMGLDNEGYGSVRSNILSTVPLAPLNRVYSTIVQQEGVLKVTQDEEKNPVSFAVVHNKDVTKDLKCRNCGQTGHEISGCFQIIGYRNGGVTDPDHRPLPTEEVATVEELGAVEEGRPEGEEAAEATGTAELMEEDQVLTRHGQTGMESGNAFPKSSGMP</sequence>
<keyword evidence="1" id="KW-0862">Zinc</keyword>
<feature type="domain" description="CCHC-type" evidence="2">
    <location>
        <begin position="133"/>
        <end position="147"/>
    </location>
</feature>
<dbReference type="InterPro" id="IPR001878">
    <property type="entry name" value="Znf_CCHC"/>
</dbReference>
<evidence type="ECO:0000259" key="2">
    <source>
        <dbReference type="PROSITE" id="PS50158"/>
    </source>
</evidence>
<name>A0A484K3R7_9ASTE</name>
<dbReference type="AlphaFoldDB" id="A0A484K3R7"/>
<organism evidence="3 4">
    <name type="scientific">Cuscuta campestris</name>
    <dbReference type="NCBI Taxonomy" id="132261"/>
    <lineage>
        <taxon>Eukaryota</taxon>
        <taxon>Viridiplantae</taxon>
        <taxon>Streptophyta</taxon>
        <taxon>Embryophyta</taxon>
        <taxon>Tracheophyta</taxon>
        <taxon>Spermatophyta</taxon>
        <taxon>Magnoliopsida</taxon>
        <taxon>eudicotyledons</taxon>
        <taxon>Gunneridae</taxon>
        <taxon>Pentapetalae</taxon>
        <taxon>asterids</taxon>
        <taxon>lamiids</taxon>
        <taxon>Solanales</taxon>
        <taxon>Convolvulaceae</taxon>
        <taxon>Cuscuteae</taxon>
        <taxon>Cuscuta</taxon>
        <taxon>Cuscuta subgen. Grammica</taxon>
        <taxon>Cuscuta sect. Cleistogrammica</taxon>
    </lineage>
</organism>
<accession>A0A484K3R7</accession>
<dbReference type="EMBL" id="OOIL02000115">
    <property type="protein sequence ID" value="VFQ60323.1"/>
    <property type="molecule type" value="Genomic_DNA"/>
</dbReference>
<dbReference type="GO" id="GO:0008270">
    <property type="term" value="F:zinc ion binding"/>
    <property type="evidence" value="ECO:0007669"/>
    <property type="project" value="UniProtKB-KW"/>
</dbReference>
<keyword evidence="1" id="KW-0479">Metal-binding</keyword>
<proteinExistence type="predicted"/>
<reference evidence="3 4" key="1">
    <citation type="submission" date="2018-04" db="EMBL/GenBank/DDBJ databases">
        <authorList>
            <person name="Vogel A."/>
        </authorList>
    </citation>
    <scope>NUCLEOTIDE SEQUENCE [LARGE SCALE GENOMIC DNA]</scope>
</reference>
<protein>
    <recommendedName>
        <fullName evidence="2">CCHC-type domain-containing protein</fullName>
    </recommendedName>
</protein>
<dbReference type="OrthoDB" id="1748682at2759"/>
<evidence type="ECO:0000313" key="4">
    <source>
        <dbReference type="Proteomes" id="UP000595140"/>
    </source>
</evidence>
<dbReference type="GO" id="GO:0003676">
    <property type="term" value="F:nucleic acid binding"/>
    <property type="evidence" value="ECO:0007669"/>
    <property type="project" value="InterPro"/>
</dbReference>
<evidence type="ECO:0000313" key="3">
    <source>
        <dbReference type="EMBL" id="VFQ60323.1"/>
    </source>
</evidence>
<dbReference type="Proteomes" id="UP000595140">
    <property type="component" value="Unassembled WGS sequence"/>
</dbReference>
<dbReference type="PANTHER" id="PTHR34222">
    <property type="entry name" value="GAG_PRE-INTEGRS DOMAIN-CONTAINING PROTEIN"/>
    <property type="match status" value="1"/>
</dbReference>
<gene>
    <name evidence="3" type="ORF">CCAM_LOCUS2099</name>
</gene>
<dbReference type="PROSITE" id="PS50158">
    <property type="entry name" value="ZF_CCHC"/>
    <property type="match status" value="1"/>
</dbReference>
<dbReference type="PANTHER" id="PTHR34222:SF28">
    <property type="entry name" value="CCHC-TYPE DOMAIN-CONTAINING PROTEIN"/>
    <property type="match status" value="1"/>
</dbReference>
<evidence type="ECO:0000256" key="1">
    <source>
        <dbReference type="PROSITE-ProRule" id="PRU00047"/>
    </source>
</evidence>
<keyword evidence="4" id="KW-1185">Reference proteome</keyword>